<feature type="non-terminal residue" evidence="2">
    <location>
        <position position="1"/>
    </location>
</feature>
<keyword evidence="1" id="KW-1133">Transmembrane helix</keyword>
<organism evidence="2">
    <name type="scientific">marine metagenome</name>
    <dbReference type="NCBI Taxonomy" id="408172"/>
    <lineage>
        <taxon>unclassified sequences</taxon>
        <taxon>metagenomes</taxon>
        <taxon>ecological metagenomes</taxon>
    </lineage>
</organism>
<protein>
    <submittedName>
        <fullName evidence="2">Uncharacterized protein</fullName>
    </submittedName>
</protein>
<evidence type="ECO:0000313" key="2">
    <source>
        <dbReference type="EMBL" id="SVE40081.1"/>
    </source>
</evidence>
<gene>
    <name evidence="2" type="ORF">METZ01_LOCUS492935</name>
</gene>
<proteinExistence type="predicted"/>
<keyword evidence="1" id="KW-0472">Membrane</keyword>
<keyword evidence="1" id="KW-0812">Transmembrane</keyword>
<feature type="non-terminal residue" evidence="2">
    <location>
        <position position="73"/>
    </location>
</feature>
<sequence length="73" mass="7474">MRTIIGILIAFFAFVTAFSMAAGGGHGLGEMIGRMNFGAVIGLIFADVVLALGGLLLGGLLIAFRAVDLFACL</sequence>
<feature type="transmembrane region" description="Helical" evidence="1">
    <location>
        <begin position="37"/>
        <end position="64"/>
    </location>
</feature>
<evidence type="ECO:0000256" key="1">
    <source>
        <dbReference type="SAM" id="Phobius"/>
    </source>
</evidence>
<accession>A0A383D6R3</accession>
<dbReference type="AlphaFoldDB" id="A0A383D6R3"/>
<dbReference type="EMBL" id="UINC01214725">
    <property type="protein sequence ID" value="SVE40081.1"/>
    <property type="molecule type" value="Genomic_DNA"/>
</dbReference>
<name>A0A383D6R3_9ZZZZ</name>
<reference evidence="2" key="1">
    <citation type="submission" date="2018-05" db="EMBL/GenBank/DDBJ databases">
        <authorList>
            <person name="Lanie J.A."/>
            <person name="Ng W.-L."/>
            <person name="Kazmierczak K.M."/>
            <person name="Andrzejewski T.M."/>
            <person name="Davidsen T.M."/>
            <person name="Wayne K.J."/>
            <person name="Tettelin H."/>
            <person name="Glass J.I."/>
            <person name="Rusch D."/>
            <person name="Podicherti R."/>
            <person name="Tsui H.-C.T."/>
            <person name="Winkler M.E."/>
        </authorList>
    </citation>
    <scope>NUCLEOTIDE SEQUENCE</scope>
</reference>